<reference evidence="1" key="1">
    <citation type="submission" date="2021-06" db="EMBL/GenBank/DDBJ databases">
        <authorList>
            <person name="Kallberg Y."/>
            <person name="Tangrot J."/>
            <person name="Rosling A."/>
        </authorList>
    </citation>
    <scope>NUCLEOTIDE SEQUENCE</scope>
    <source>
        <strain evidence="1">87-6 pot B 2015</strain>
    </source>
</reference>
<dbReference type="EMBL" id="CAJVPP010015657">
    <property type="protein sequence ID" value="CAG8727498.1"/>
    <property type="molecule type" value="Genomic_DNA"/>
</dbReference>
<proteinExistence type="predicted"/>
<evidence type="ECO:0000313" key="1">
    <source>
        <dbReference type="EMBL" id="CAG8727498.1"/>
    </source>
</evidence>
<dbReference type="Proteomes" id="UP000789375">
    <property type="component" value="Unassembled WGS sequence"/>
</dbReference>
<dbReference type="AlphaFoldDB" id="A0A9N9NET4"/>
<evidence type="ECO:0000313" key="2">
    <source>
        <dbReference type="Proteomes" id="UP000789375"/>
    </source>
</evidence>
<protein>
    <submittedName>
        <fullName evidence="1">5650_t:CDS:1</fullName>
    </submittedName>
</protein>
<sequence length="56" mass="6272">MKGREVCSLVKSTQGNPKIIKKYTCKGRAITDLEDEGHALNNLTMHPKQAEPKHLI</sequence>
<gene>
    <name evidence="1" type="ORF">FMOSSE_LOCUS15446</name>
</gene>
<name>A0A9N9NET4_FUNMO</name>
<accession>A0A9N9NET4</accession>
<keyword evidence="2" id="KW-1185">Reference proteome</keyword>
<organism evidence="1 2">
    <name type="scientific">Funneliformis mosseae</name>
    <name type="common">Endomycorrhizal fungus</name>
    <name type="synonym">Glomus mosseae</name>
    <dbReference type="NCBI Taxonomy" id="27381"/>
    <lineage>
        <taxon>Eukaryota</taxon>
        <taxon>Fungi</taxon>
        <taxon>Fungi incertae sedis</taxon>
        <taxon>Mucoromycota</taxon>
        <taxon>Glomeromycotina</taxon>
        <taxon>Glomeromycetes</taxon>
        <taxon>Glomerales</taxon>
        <taxon>Glomeraceae</taxon>
        <taxon>Funneliformis</taxon>
    </lineage>
</organism>
<comment type="caution">
    <text evidence="1">The sequence shown here is derived from an EMBL/GenBank/DDBJ whole genome shotgun (WGS) entry which is preliminary data.</text>
</comment>